<dbReference type="GO" id="GO:0003964">
    <property type="term" value="F:RNA-directed DNA polymerase activity"/>
    <property type="evidence" value="ECO:0007669"/>
    <property type="project" value="UniProtKB-KW"/>
</dbReference>
<dbReference type="InterPro" id="IPR012337">
    <property type="entry name" value="RNaseH-like_sf"/>
</dbReference>
<dbReference type="FunFam" id="3.10.10.10:FF:000007">
    <property type="entry name" value="Retrovirus-related Pol polyprotein from transposon 17.6-like Protein"/>
    <property type="match status" value="1"/>
</dbReference>
<dbReference type="PANTHER" id="PTHR37984:SF5">
    <property type="entry name" value="PROTEIN NYNRIN-LIKE"/>
    <property type="match status" value="1"/>
</dbReference>
<dbReference type="GO" id="GO:0015074">
    <property type="term" value="P:DNA integration"/>
    <property type="evidence" value="ECO:0007669"/>
    <property type="project" value="InterPro"/>
</dbReference>
<dbReference type="InterPro" id="IPR000477">
    <property type="entry name" value="RT_dom"/>
</dbReference>
<comment type="caution">
    <text evidence="10">The sequence shown here is derived from an EMBL/GenBank/DDBJ whole genome shotgun (WGS) entry which is preliminary data.</text>
</comment>
<dbReference type="SUPFAM" id="SSF56672">
    <property type="entry name" value="DNA/RNA polymerases"/>
    <property type="match status" value="1"/>
</dbReference>
<reference evidence="10 11" key="1">
    <citation type="journal article" date="2021" name="Elife">
        <title>Chloroplast acquisition without the gene transfer in kleptoplastic sea slugs, Plakobranchus ocellatus.</title>
        <authorList>
            <person name="Maeda T."/>
            <person name="Takahashi S."/>
            <person name="Yoshida T."/>
            <person name="Shimamura S."/>
            <person name="Takaki Y."/>
            <person name="Nagai Y."/>
            <person name="Toyoda A."/>
            <person name="Suzuki Y."/>
            <person name="Arimoto A."/>
            <person name="Ishii H."/>
            <person name="Satoh N."/>
            <person name="Nishiyama T."/>
            <person name="Hasebe M."/>
            <person name="Maruyama T."/>
            <person name="Minagawa J."/>
            <person name="Obokata J."/>
            <person name="Shigenobu S."/>
        </authorList>
    </citation>
    <scope>NUCLEOTIDE SEQUENCE [LARGE SCALE GENOMIC DNA]</scope>
</reference>
<evidence type="ECO:0000313" key="10">
    <source>
        <dbReference type="EMBL" id="GFR82442.1"/>
    </source>
</evidence>
<dbReference type="InterPro" id="IPR043502">
    <property type="entry name" value="DNA/RNA_pol_sf"/>
</dbReference>
<keyword evidence="3" id="KW-0548">Nucleotidyltransferase</keyword>
<evidence type="ECO:0000259" key="8">
    <source>
        <dbReference type="PROSITE" id="PS50878"/>
    </source>
</evidence>
<keyword evidence="1" id="KW-0645">Protease</keyword>
<dbReference type="InterPro" id="IPR050951">
    <property type="entry name" value="Retrovirus_Pol_polyprotein"/>
</dbReference>
<keyword evidence="2" id="KW-0808">Transferase</keyword>
<dbReference type="PROSITE" id="PS50994">
    <property type="entry name" value="INTEGRASE"/>
    <property type="match status" value="1"/>
</dbReference>
<dbReference type="PROSITE" id="PS50878">
    <property type="entry name" value="RT_POL"/>
    <property type="match status" value="1"/>
</dbReference>
<dbReference type="InterPro" id="IPR041373">
    <property type="entry name" value="RT_RNaseH"/>
</dbReference>
<dbReference type="InterPro" id="IPR001584">
    <property type="entry name" value="Integrase_cat-core"/>
</dbReference>
<dbReference type="Gene3D" id="3.10.10.10">
    <property type="entry name" value="HIV Type 1 Reverse Transcriptase, subunit A, domain 1"/>
    <property type="match status" value="1"/>
</dbReference>
<dbReference type="AlphaFoldDB" id="A0AAV4GAG9"/>
<dbReference type="GO" id="GO:0006508">
    <property type="term" value="P:proteolysis"/>
    <property type="evidence" value="ECO:0007669"/>
    <property type="project" value="UniProtKB-KW"/>
</dbReference>
<dbReference type="FunFam" id="3.30.420.10:FF:000032">
    <property type="entry name" value="Retrovirus-related Pol polyprotein from transposon 297-like Protein"/>
    <property type="match status" value="1"/>
</dbReference>
<dbReference type="InterPro" id="IPR036397">
    <property type="entry name" value="RNaseH_sf"/>
</dbReference>
<evidence type="ECO:0000256" key="3">
    <source>
        <dbReference type="ARBA" id="ARBA00022695"/>
    </source>
</evidence>
<organism evidence="10 11">
    <name type="scientific">Elysia marginata</name>
    <dbReference type="NCBI Taxonomy" id="1093978"/>
    <lineage>
        <taxon>Eukaryota</taxon>
        <taxon>Metazoa</taxon>
        <taxon>Spiralia</taxon>
        <taxon>Lophotrochozoa</taxon>
        <taxon>Mollusca</taxon>
        <taxon>Gastropoda</taxon>
        <taxon>Heterobranchia</taxon>
        <taxon>Euthyneura</taxon>
        <taxon>Panpulmonata</taxon>
        <taxon>Sacoglossa</taxon>
        <taxon>Placobranchoidea</taxon>
        <taxon>Plakobranchidae</taxon>
        <taxon>Elysia</taxon>
    </lineage>
</organism>
<dbReference type="Gene3D" id="3.30.420.10">
    <property type="entry name" value="Ribonuclease H-like superfamily/Ribonuclease H"/>
    <property type="match status" value="1"/>
</dbReference>
<dbReference type="CDD" id="cd01647">
    <property type="entry name" value="RT_LTR"/>
    <property type="match status" value="1"/>
</dbReference>
<dbReference type="Gene3D" id="3.30.70.270">
    <property type="match status" value="2"/>
</dbReference>
<keyword evidence="5" id="KW-0255">Endonuclease</keyword>
<dbReference type="InterPro" id="IPR041588">
    <property type="entry name" value="Integrase_H2C2"/>
</dbReference>
<proteinExistence type="predicted"/>
<dbReference type="CDD" id="cd09274">
    <property type="entry name" value="RNase_HI_RT_Ty3"/>
    <property type="match status" value="1"/>
</dbReference>
<keyword evidence="6" id="KW-0378">Hydrolase</keyword>
<dbReference type="Gene3D" id="3.10.20.370">
    <property type="match status" value="1"/>
</dbReference>
<evidence type="ECO:0000256" key="6">
    <source>
        <dbReference type="ARBA" id="ARBA00022801"/>
    </source>
</evidence>
<evidence type="ECO:0000256" key="5">
    <source>
        <dbReference type="ARBA" id="ARBA00022759"/>
    </source>
</evidence>
<dbReference type="Proteomes" id="UP000762676">
    <property type="component" value="Unassembled WGS sequence"/>
</dbReference>
<evidence type="ECO:0000313" key="11">
    <source>
        <dbReference type="Proteomes" id="UP000762676"/>
    </source>
</evidence>
<dbReference type="InterPro" id="IPR043128">
    <property type="entry name" value="Rev_trsase/Diguanyl_cyclase"/>
</dbReference>
<keyword evidence="4" id="KW-0540">Nuclease</keyword>
<gene>
    <name evidence="10" type="ORF">ElyMa_005951500</name>
</gene>
<dbReference type="Gene3D" id="1.10.340.70">
    <property type="match status" value="1"/>
</dbReference>
<feature type="domain" description="Reverse transcriptase" evidence="8">
    <location>
        <begin position="85"/>
        <end position="264"/>
    </location>
</feature>
<evidence type="ECO:0000256" key="2">
    <source>
        <dbReference type="ARBA" id="ARBA00022679"/>
    </source>
</evidence>
<dbReference type="GO" id="GO:0004519">
    <property type="term" value="F:endonuclease activity"/>
    <property type="evidence" value="ECO:0007669"/>
    <property type="project" value="UniProtKB-KW"/>
</dbReference>
<dbReference type="SUPFAM" id="SSF53098">
    <property type="entry name" value="Ribonuclease H-like"/>
    <property type="match status" value="1"/>
</dbReference>
<dbReference type="Pfam" id="PF00078">
    <property type="entry name" value="RVT_1"/>
    <property type="match status" value="1"/>
</dbReference>
<evidence type="ECO:0000256" key="1">
    <source>
        <dbReference type="ARBA" id="ARBA00022670"/>
    </source>
</evidence>
<dbReference type="FunFam" id="3.10.20.370:FF:000001">
    <property type="entry name" value="Retrovirus-related Pol polyprotein from transposon 17.6-like protein"/>
    <property type="match status" value="1"/>
</dbReference>
<keyword evidence="7" id="KW-0695">RNA-directed DNA polymerase</keyword>
<dbReference type="EMBL" id="BMAT01011942">
    <property type="protein sequence ID" value="GFR82442.1"/>
    <property type="molecule type" value="Genomic_DNA"/>
</dbReference>
<evidence type="ECO:0000256" key="7">
    <source>
        <dbReference type="ARBA" id="ARBA00022918"/>
    </source>
</evidence>
<feature type="domain" description="Integrase catalytic" evidence="9">
    <location>
        <begin position="718"/>
        <end position="877"/>
    </location>
</feature>
<name>A0AAV4GAG9_9GAST</name>
<dbReference type="PANTHER" id="PTHR37984">
    <property type="entry name" value="PROTEIN CBG26694"/>
    <property type="match status" value="1"/>
</dbReference>
<keyword evidence="11" id="KW-1185">Reference proteome</keyword>
<dbReference type="GO" id="GO:0003676">
    <property type="term" value="F:nucleic acid binding"/>
    <property type="evidence" value="ECO:0007669"/>
    <property type="project" value="InterPro"/>
</dbReference>
<evidence type="ECO:0000256" key="4">
    <source>
        <dbReference type="ARBA" id="ARBA00022722"/>
    </source>
</evidence>
<accession>A0AAV4GAG9</accession>
<dbReference type="Pfam" id="PF17921">
    <property type="entry name" value="Integrase_H2C2"/>
    <property type="match status" value="1"/>
</dbReference>
<dbReference type="GO" id="GO:0008233">
    <property type="term" value="F:peptidase activity"/>
    <property type="evidence" value="ECO:0007669"/>
    <property type="project" value="UniProtKB-KW"/>
</dbReference>
<dbReference type="FunFam" id="3.30.70.270:FF:000020">
    <property type="entry name" value="Transposon Tf2-6 polyprotein-like Protein"/>
    <property type="match status" value="1"/>
</dbReference>
<sequence>MFILSLCCEVTSRQNLDTILALSQELASVLAQYQEVFATSDFDLGTFTAVEHEINTRDAYPIKQKIRRTPINFIGEEEAHLKKMVQAEVIEPSTSEWASPPVLIRKRDGTVRWCVGYRKLNNVTRKDVYPLPLVDECVDTLAGNIWFSKLDANSTYWQIKLKEEDKPKTAFITKYGLFQFTKMPFGLTNAPATFARAINLVLRGLTWKHVLAFLDDILVMGRDFKSHLRNLADVLSLFKKFGLKLKPRKCELFQKPVEFLGRKVGPEGLEMTPASIEHVQNWPVPTNVKQVQGFLGLVNYHRGFIKNFSDIAAPLYALTGQQGFHWDDGQQNAFDRLKHLLTTPPILALPNGQEPFILDCDASTVAVGAVLIQVQSGIERVISYANAALTKEQTRYCTTRRELLAGVKVTRHFRHYLLGRIFTVRTDHHSLTWLLSFKEPQGQLARWLEELSQYSMTIQHRPGVKHGNVDAMSRIPVRGPCFSYYSCCDPTQLPCGGCRYCLKAQQDWADFHGEVGDTIPLVVPTSNHITPQFVVCETGPKLVNAVDTAPHFEDKTNEETVEPQVNQIISSEMSKRVQDEMVAEQSKAPELVFLRNWLIHKTSPSEGELFLSPPEIKYFWINRDNFRLRDKMIIHHDTVSGRNQIVVPTSLKEEVMQLCHNLPSAGHQGIKRTKAKILENYFWHGITKDVSRFVQGCQLCNFSKKNHRHARCPLTQYHAGCPMERIHLDFLGPLKKSKQGNVYILVMVDQFTKWVECIALPNQTAELTAKTAVIEFFMRFGLPFQIHTDQGRNFESGLFRQICELLRIHKTRTTPYRPSANGQVERYNRTLANAIRCFVNKRQNDWDEWLPQLTSALRASINRQTGFTPNRLMLGRETVQPIHLFYPSANALVPQQPEEYLYRLEEAFREAYKSAREILNTGLKRAKRDYDMRLHLQSFKVGDPVYVLDSATLKGVCRKLSMPWKGPGVVTQVFTPYLFRVKFRSSSATLNHDRLKLCTDTVLPAWVLRLQRNL</sequence>
<dbReference type="Pfam" id="PF17917">
    <property type="entry name" value="RT_RNaseH"/>
    <property type="match status" value="1"/>
</dbReference>
<dbReference type="Pfam" id="PF00665">
    <property type="entry name" value="rve"/>
    <property type="match status" value="1"/>
</dbReference>
<dbReference type="FunFam" id="1.10.340.70:FF:000001">
    <property type="entry name" value="Retrovirus-related Pol polyprotein from transposon gypsy-like Protein"/>
    <property type="match status" value="1"/>
</dbReference>
<evidence type="ECO:0000259" key="9">
    <source>
        <dbReference type="PROSITE" id="PS50994"/>
    </source>
</evidence>
<protein>
    <submittedName>
        <fullName evidence="10">Pol polyprotein</fullName>
    </submittedName>
</protein>